<proteinExistence type="predicted"/>
<reference evidence="1" key="2">
    <citation type="journal article" date="2015" name="Fish Shellfish Immunol.">
        <title>Early steps in the European eel (Anguilla anguilla)-Vibrio vulnificus interaction in the gills: Role of the RtxA13 toxin.</title>
        <authorList>
            <person name="Callol A."/>
            <person name="Pajuelo D."/>
            <person name="Ebbesson L."/>
            <person name="Teles M."/>
            <person name="MacKenzie S."/>
            <person name="Amaro C."/>
        </authorList>
    </citation>
    <scope>NUCLEOTIDE SEQUENCE</scope>
</reference>
<sequence>MVQIVSSLPHNPLAAGLRTIVQSFFFFFVI</sequence>
<protein>
    <submittedName>
        <fullName evidence="1">Uncharacterized protein</fullName>
    </submittedName>
</protein>
<accession>A0A0E9S5D4</accession>
<organism evidence="1">
    <name type="scientific">Anguilla anguilla</name>
    <name type="common">European freshwater eel</name>
    <name type="synonym">Muraena anguilla</name>
    <dbReference type="NCBI Taxonomy" id="7936"/>
    <lineage>
        <taxon>Eukaryota</taxon>
        <taxon>Metazoa</taxon>
        <taxon>Chordata</taxon>
        <taxon>Craniata</taxon>
        <taxon>Vertebrata</taxon>
        <taxon>Euteleostomi</taxon>
        <taxon>Actinopterygii</taxon>
        <taxon>Neopterygii</taxon>
        <taxon>Teleostei</taxon>
        <taxon>Anguilliformes</taxon>
        <taxon>Anguillidae</taxon>
        <taxon>Anguilla</taxon>
    </lineage>
</organism>
<dbReference type="EMBL" id="GBXM01072717">
    <property type="protein sequence ID" value="JAH35860.1"/>
    <property type="molecule type" value="Transcribed_RNA"/>
</dbReference>
<name>A0A0E9S5D4_ANGAN</name>
<reference evidence="1" key="1">
    <citation type="submission" date="2014-11" db="EMBL/GenBank/DDBJ databases">
        <authorList>
            <person name="Amaro Gonzalez C."/>
        </authorList>
    </citation>
    <scope>NUCLEOTIDE SEQUENCE</scope>
</reference>
<evidence type="ECO:0000313" key="1">
    <source>
        <dbReference type="EMBL" id="JAH35860.1"/>
    </source>
</evidence>
<dbReference type="AlphaFoldDB" id="A0A0E9S5D4"/>